<accession>A0A1B6F3X8</accession>
<feature type="transmembrane region" description="Helical" evidence="2">
    <location>
        <begin position="395"/>
        <end position="413"/>
    </location>
</feature>
<feature type="transmembrane region" description="Helical" evidence="2">
    <location>
        <begin position="199"/>
        <end position="224"/>
    </location>
</feature>
<dbReference type="InterPro" id="IPR051843">
    <property type="entry name" value="CPA1_transporter"/>
</dbReference>
<dbReference type="EMBL" id="GECZ01024773">
    <property type="protein sequence ID" value="JAS44996.1"/>
    <property type="molecule type" value="Transcribed_RNA"/>
</dbReference>
<gene>
    <name evidence="3" type="ORF">g.8656</name>
</gene>
<keyword evidence="2" id="KW-0812">Transmembrane</keyword>
<feature type="transmembrane region" description="Helical" evidence="2">
    <location>
        <begin position="351"/>
        <end position="375"/>
    </location>
</feature>
<protein>
    <recommendedName>
        <fullName evidence="4">Cation/H+ exchanger domain-containing protein</fullName>
    </recommendedName>
</protein>
<evidence type="ECO:0000256" key="2">
    <source>
        <dbReference type="SAM" id="Phobius"/>
    </source>
</evidence>
<feature type="non-terminal residue" evidence="3">
    <location>
        <position position="444"/>
    </location>
</feature>
<dbReference type="PANTHER" id="PTHR31102">
    <property type="match status" value="1"/>
</dbReference>
<keyword evidence="2" id="KW-0472">Membrane</keyword>
<proteinExistence type="inferred from homology"/>
<dbReference type="AlphaFoldDB" id="A0A1B6F3X8"/>
<dbReference type="PANTHER" id="PTHR31102:SF1">
    <property type="entry name" value="CATION_H+ EXCHANGER DOMAIN-CONTAINING PROTEIN"/>
    <property type="match status" value="1"/>
</dbReference>
<evidence type="ECO:0000256" key="1">
    <source>
        <dbReference type="ARBA" id="ARBA00007367"/>
    </source>
</evidence>
<keyword evidence="2" id="KW-1133">Transmembrane helix</keyword>
<reference evidence="3" key="1">
    <citation type="submission" date="2015-11" db="EMBL/GenBank/DDBJ databases">
        <title>De novo transcriptome assembly of four potential Pierce s Disease insect vectors from Arizona vineyards.</title>
        <authorList>
            <person name="Tassone E.E."/>
        </authorList>
    </citation>
    <scope>NUCLEOTIDE SEQUENCE</scope>
</reference>
<name>A0A1B6F3X8_9HEMI</name>
<feature type="non-terminal residue" evidence="3">
    <location>
        <position position="1"/>
    </location>
</feature>
<evidence type="ECO:0000313" key="3">
    <source>
        <dbReference type="EMBL" id="JAS44996.1"/>
    </source>
</evidence>
<evidence type="ECO:0008006" key="4">
    <source>
        <dbReference type="Google" id="ProtNLM"/>
    </source>
</evidence>
<dbReference type="GO" id="GO:0098662">
    <property type="term" value="P:inorganic cation transmembrane transport"/>
    <property type="evidence" value="ECO:0007669"/>
    <property type="project" value="TreeGrafter"/>
</dbReference>
<organism evidence="3">
    <name type="scientific">Cuerna arida</name>
    <dbReference type="NCBI Taxonomy" id="1464854"/>
    <lineage>
        <taxon>Eukaryota</taxon>
        <taxon>Metazoa</taxon>
        <taxon>Ecdysozoa</taxon>
        <taxon>Arthropoda</taxon>
        <taxon>Hexapoda</taxon>
        <taxon>Insecta</taxon>
        <taxon>Pterygota</taxon>
        <taxon>Neoptera</taxon>
        <taxon>Paraneoptera</taxon>
        <taxon>Hemiptera</taxon>
        <taxon>Auchenorrhyncha</taxon>
        <taxon>Membracoidea</taxon>
        <taxon>Cicadellidae</taxon>
        <taxon>Cicadellinae</taxon>
        <taxon>Proconiini</taxon>
        <taxon>Cuerna</taxon>
    </lineage>
</organism>
<feature type="transmembrane region" description="Helical" evidence="2">
    <location>
        <begin position="166"/>
        <end position="187"/>
    </location>
</feature>
<comment type="similarity">
    <text evidence="1">Belongs to the monovalent cation:proton antiporter 1 (CPA1) transporter (TC 2.A.36) family.</text>
</comment>
<sequence>ISDENLTNALAHRRRTVSFSETVQEKIDEVVDILEAENAMKQLDDEVRQAFQSQRNRKHSIYSFTSDLPEGAQKVMNFSNRGDGRKPKVSFSTVHDNVAGIVESIDAESAIDENDQVEDEIPKPLPRRTRRHSIYSFTSDLPDGAQKVLDFFERLGRGLWNHSDSLWAQFLSWTMLVLLLWAMLYTIVEENVGIDGDLFRLLVLLITAHLVGQLTLLVGLPPLLGMTITGVFLRNIGFYHPAKGQYKDFTRTLKQLATTVGMVRAGGRLVPDAIYVALHCHQSLKICGLGMVPSFLEAMVTAVISYLALAYPPIWALCLGFLLCPNSPAVITPPMEELMAVGYGEGKHVGVLVRGAAGLDVAFSVSLFDICLALLFHFRDLNAAQAMGKGSYDLMVDVVGGCFLGLLAGLLPVQDNTAAVWKRTIAVTAGGMIAIVSGPKVGLP</sequence>